<evidence type="ECO:0000313" key="3">
    <source>
        <dbReference type="Proteomes" id="UP000184330"/>
    </source>
</evidence>
<dbReference type="PANTHER" id="PTHR43433">
    <property type="entry name" value="HYDROLASE, ALPHA/BETA FOLD FAMILY PROTEIN"/>
    <property type="match status" value="1"/>
</dbReference>
<proteinExistence type="predicted"/>
<dbReference type="InterPro" id="IPR029058">
    <property type="entry name" value="AB_hydrolase_fold"/>
</dbReference>
<organism evidence="2 3">
    <name type="scientific">Phialocephala subalpina</name>
    <dbReference type="NCBI Taxonomy" id="576137"/>
    <lineage>
        <taxon>Eukaryota</taxon>
        <taxon>Fungi</taxon>
        <taxon>Dikarya</taxon>
        <taxon>Ascomycota</taxon>
        <taxon>Pezizomycotina</taxon>
        <taxon>Leotiomycetes</taxon>
        <taxon>Helotiales</taxon>
        <taxon>Mollisiaceae</taxon>
        <taxon>Phialocephala</taxon>
        <taxon>Phialocephala fortinii species complex</taxon>
    </lineage>
</organism>
<dbReference type="EMBL" id="FJOG01000003">
    <property type="protein sequence ID" value="CZR53006.1"/>
    <property type="molecule type" value="Genomic_DNA"/>
</dbReference>
<reference evidence="2 3" key="1">
    <citation type="submission" date="2016-03" db="EMBL/GenBank/DDBJ databases">
        <authorList>
            <person name="Ploux O."/>
        </authorList>
    </citation>
    <scope>NUCLEOTIDE SEQUENCE [LARGE SCALE GENOMIC DNA]</scope>
    <source>
        <strain evidence="2 3">UAMH 11012</strain>
    </source>
</reference>
<keyword evidence="3" id="KW-1185">Reference proteome</keyword>
<accession>A0A1L7WJS1</accession>
<dbReference type="PANTHER" id="PTHR43433:SF10">
    <property type="entry name" value="AB HYDROLASE-1 DOMAIN-CONTAINING PROTEIN"/>
    <property type="match status" value="1"/>
</dbReference>
<dbReference type="STRING" id="576137.A0A1L7WJS1"/>
<dbReference type="AlphaFoldDB" id="A0A1L7WJS1"/>
<evidence type="ECO:0000259" key="1">
    <source>
        <dbReference type="Pfam" id="PF00561"/>
    </source>
</evidence>
<dbReference type="SUPFAM" id="SSF53474">
    <property type="entry name" value="alpha/beta-Hydrolases"/>
    <property type="match status" value="1"/>
</dbReference>
<evidence type="ECO:0000313" key="2">
    <source>
        <dbReference type="EMBL" id="CZR53006.1"/>
    </source>
</evidence>
<dbReference type="InterPro" id="IPR000073">
    <property type="entry name" value="AB_hydrolase_1"/>
</dbReference>
<protein>
    <recommendedName>
        <fullName evidence="1">AB hydrolase-1 domain-containing protein</fullName>
    </recommendedName>
</protein>
<dbReference type="Pfam" id="PF00561">
    <property type="entry name" value="Abhydrolase_1"/>
    <property type="match status" value="1"/>
</dbReference>
<name>A0A1L7WJS1_9HELO</name>
<dbReference type="Gene3D" id="3.40.50.1820">
    <property type="entry name" value="alpha/beta hydrolase"/>
    <property type="match status" value="1"/>
</dbReference>
<gene>
    <name evidence="2" type="ORF">PAC_02884</name>
</gene>
<dbReference type="PRINTS" id="PR00111">
    <property type="entry name" value="ABHYDROLASE"/>
</dbReference>
<sequence length="299" mass="33000">MATHEDAITQYIVVNDTRLAYRRLGKCDGIPLVMMIHFRGNMDFWDPALINALAKFRPVILIDNAGTGKSEGEIPTTFQGWAEHVIALVRALNIRQIDLLGFSMGGGAAQLVALNAPSLVRRLIIAGSRTSKTPNTVIGPRKIFHELAHAATEEEFKEALAISFFNPTAHGRAAAKTVLERIYARKQDRAPQLPPGLAKRQTEAMTKFSISNPENPYERIHELAMPVFVANGDNDLLIPTVNSFELAQLLPNAHLHIFPNSGHGFLYQYAELFAKHVNLFLDEESGGETGGNEVKARLN</sequence>
<feature type="domain" description="AB hydrolase-1" evidence="1">
    <location>
        <begin position="38"/>
        <end position="266"/>
    </location>
</feature>
<dbReference type="InterPro" id="IPR050471">
    <property type="entry name" value="AB_hydrolase"/>
</dbReference>
<dbReference type="OrthoDB" id="8119704at2759"/>
<dbReference type="Proteomes" id="UP000184330">
    <property type="component" value="Unassembled WGS sequence"/>
</dbReference>